<dbReference type="GO" id="GO:0042174">
    <property type="term" value="P:negative regulation of sporulation resulting in formation of a cellular spore"/>
    <property type="evidence" value="ECO:0007669"/>
    <property type="project" value="InterPro"/>
</dbReference>
<reference evidence="8" key="1">
    <citation type="submission" date="2020-10" db="EMBL/GenBank/DDBJ databases">
        <authorList>
            <person name="Gilroy R."/>
        </authorList>
    </citation>
    <scope>NUCLEOTIDE SEQUENCE</scope>
    <source>
        <strain evidence="8">ChiW17-6978</strain>
    </source>
</reference>
<dbReference type="InterPro" id="IPR010194">
    <property type="entry name" value="Anti-sigma_F"/>
</dbReference>
<proteinExistence type="predicted"/>
<evidence type="ECO:0000256" key="3">
    <source>
        <dbReference type="ARBA" id="ARBA00022741"/>
    </source>
</evidence>
<keyword evidence="1" id="KW-0723">Serine/threonine-protein kinase</keyword>
<name>A0A9D1GR90_9MOLU</name>
<protein>
    <submittedName>
        <fullName evidence="8">Anti-sigma F factor</fullName>
        <ecNumber evidence="8">2.7.11.1</ecNumber>
    </submittedName>
</protein>
<keyword evidence="6" id="KW-0749">Sporulation</keyword>
<evidence type="ECO:0000256" key="5">
    <source>
        <dbReference type="ARBA" id="ARBA00022840"/>
    </source>
</evidence>
<dbReference type="Proteomes" id="UP000886758">
    <property type="component" value="Unassembled WGS sequence"/>
</dbReference>
<sequence length="138" mass="15812">MYNEIELNFISKRINISVIRNMVGVMIVDHNPTITFLNELKTVISEAITNCIVHGYQNQENGRIQMKIVVDDEKVAMDIVDEGIGIEDIEQAREPLFSTKADEERSGLGFTIMEMFCDVLTVESRVHEGTKLHIEKKW</sequence>
<keyword evidence="2 8" id="KW-0808">Transferase</keyword>
<dbReference type="InterPro" id="IPR036890">
    <property type="entry name" value="HATPase_C_sf"/>
</dbReference>
<organism evidence="8 9">
    <name type="scientific">Candidatus Pelethenecus faecipullorum</name>
    <dbReference type="NCBI Taxonomy" id="2840900"/>
    <lineage>
        <taxon>Bacteria</taxon>
        <taxon>Bacillati</taxon>
        <taxon>Mycoplasmatota</taxon>
        <taxon>Mollicutes</taxon>
        <taxon>Candidatus Pelethenecus</taxon>
    </lineage>
</organism>
<dbReference type="EMBL" id="DVLF01000159">
    <property type="protein sequence ID" value="HIT50379.1"/>
    <property type="molecule type" value="Genomic_DNA"/>
</dbReference>
<feature type="domain" description="Histidine kinase/HSP90-like ATPase" evidence="7">
    <location>
        <begin position="35"/>
        <end position="138"/>
    </location>
</feature>
<keyword evidence="3" id="KW-0547">Nucleotide-binding</keyword>
<dbReference type="AlphaFoldDB" id="A0A9D1GR90"/>
<dbReference type="InterPro" id="IPR003594">
    <property type="entry name" value="HATPase_dom"/>
</dbReference>
<accession>A0A9D1GR90</accession>
<dbReference type="GO" id="GO:0005524">
    <property type="term" value="F:ATP binding"/>
    <property type="evidence" value="ECO:0007669"/>
    <property type="project" value="UniProtKB-KW"/>
</dbReference>
<reference evidence="8" key="2">
    <citation type="journal article" date="2021" name="PeerJ">
        <title>Extensive microbial diversity within the chicken gut microbiome revealed by metagenomics and culture.</title>
        <authorList>
            <person name="Gilroy R."/>
            <person name="Ravi A."/>
            <person name="Getino M."/>
            <person name="Pursley I."/>
            <person name="Horton D.L."/>
            <person name="Alikhan N.F."/>
            <person name="Baker D."/>
            <person name="Gharbi K."/>
            <person name="Hall N."/>
            <person name="Watson M."/>
            <person name="Adriaenssens E.M."/>
            <person name="Foster-Nyarko E."/>
            <person name="Jarju S."/>
            <person name="Secka A."/>
            <person name="Antonio M."/>
            <person name="Oren A."/>
            <person name="Chaudhuri R.R."/>
            <person name="La Ragione R."/>
            <person name="Hildebrand F."/>
            <person name="Pallen M.J."/>
        </authorList>
    </citation>
    <scope>NUCLEOTIDE SEQUENCE</scope>
    <source>
        <strain evidence="8">ChiW17-6978</strain>
    </source>
</reference>
<evidence type="ECO:0000313" key="9">
    <source>
        <dbReference type="Proteomes" id="UP000886758"/>
    </source>
</evidence>
<keyword evidence="5" id="KW-0067">ATP-binding</keyword>
<dbReference type="InterPro" id="IPR050267">
    <property type="entry name" value="Anti-sigma-factor_SerPK"/>
</dbReference>
<dbReference type="GO" id="GO:0030435">
    <property type="term" value="P:sporulation resulting in formation of a cellular spore"/>
    <property type="evidence" value="ECO:0007669"/>
    <property type="project" value="UniProtKB-KW"/>
</dbReference>
<evidence type="ECO:0000313" key="8">
    <source>
        <dbReference type="EMBL" id="HIT50379.1"/>
    </source>
</evidence>
<evidence type="ECO:0000256" key="6">
    <source>
        <dbReference type="ARBA" id="ARBA00022969"/>
    </source>
</evidence>
<dbReference type="Gene3D" id="3.30.565.10">
    <property type="entry name" value="Histidine kinase-like ATPase, C-terminal domain"/>
    <property type="match status" value="1"/>
</dbReference>
<dbReference type="PANTHER" id="PTHR35526">
    <property type="entry name" value="ANTI-SIGMA-F FACTOR RSBW-RELATED"/>
    <property type="match status" value="1"/>
</dbReference>
<evidence type="ECO:0000256" key="4">
    <source>
        <dbReference type="ARBA" id="ARBA00022777"/>
    </source>
</evidence>
<keyword evidence="4" id="KW-0418">Kinase</keyword>
<gene>
    <name evidence="8" type="ORF">IAD46_05070</name>
</gene>
<dbReference type="EC" id="2.7.11.1" evidence="8"/>
<evidence type="ECO:0000256" key="2">
    <source>
        <dbReference type="ARBA" id="ARBA00022679"/>
    </source>
</evidence>
<dbReference type="Pfam" id="PF13581">
    <property type="entry name" value="HATPase_c_2"/>
    <property type="match status" value="1"/>
</dbReference>
<comment type="caution">
    <text evidence="8">The sequence shown here is derived from an EMBL/GenBank/DDBJ whole genome shotgun (WGS) entry which is preliminary data.</text>
</comment>
<dbReference type="NCBIfam" id="TIGR01925">
    <property type="entry name" value="spIIAB"/>
    <property type="match status" value="1"/>
</dbReference>
<dbReference type="GO" id="GO:0016989">
    <property type="term" value="F:sigma factor antagonist activity"/>
    <property type="evidence" value="ECO:0007669"/>
    <property type="project" value="InterPro"/>
</dbReference>
<dbReference type="SUPFAM" id="SSF55874">
    <property type="entry name" value="ATPase domain of HSP90 chaperone/DNA topoisomerase II/histidine kinase"/>
    <property type="match status" value="1"/>
</dbReference>
<evidence type="ECO:0000259" key="7">
    <source>
        <dbReference type="SMART" id="SM00387"/>
    </source>
</evidence>
<evidence type="ECO:0000256" key="1">
    <source>
        <dbReference type="ARBA" id="ARBA00022527"/>
    </source>
</evidence>
<dbReference type="SMART" id="SM00387">
    <property type="entry name" value="HATPase_c"/>
    <property type="match status" value="1"/>
</dbReference>
<dbReference type="PANTHER" id="PTHR35526:SF3">
    <property type="entry name" value="ANTI-SIGMA-F FACTOR RSBW"/>
    <property type="match status" value="1"/>
</dbReference>
<dbReference type="GO" id="GO:0004674">
    <property type="term" value="F:protein serine/threonine kinase activity"/>
    <property type="evidence" value="ECO:0007669"/>
    <property type="project" value="UniProtKB-KW"/>
</dbReference>